<dbReference type="RefSeq" id="WP_017040076.1">
    <property type="nucleotide sequence ID" value="NZ_AJYQ02000064.1"/>
</dbReference>
<dbReference type="Proteomes" id="UP000094741">
    <property type="component" value="Unassembled WGS sequence"/>
</dbReference>
<dbReference type="OrthoDB" id="9800613at2"/>
<dbReference type="GO" id="GO:1990281">
    <property type="term" value="C:efflux pump complex"/>
    <property type="evidence" value="ECO:0007669"/>
    <property type="project" value="TreeGrafter"/>
</dbReference>
<dbReference type="Gene3D" id="1.10.287.470">
    <property type="entry name" value="Helix hairpin bin"/>
    <property type="match status" value="2"/>
</dbReference>
<protein>
    <recommendedName>
        <fullName evidence="3">Multidrug resistance protein MdtA-like barrel-sandwich hybrid domain-containing protein</fullName>
    </recommendedName>
</protein>
<dbReference type="Gene3D" id="2.40.50.100">
    <property type="match status" value="2"/>
</dbReference>
<keyword evidence="2" id="KW-0472">Membrane</keyword>
<evidence type="ECO:0000313" key="5">
    <source>
        <dbReference type="Proteomes" id="UP000094741"/>
    </source>
</evidence>
<dbReference type="eggNOG" id="COG0845">
    <property type="taxonomic scope" value="Bacteria"/>
</dbReference>
<dbReference type="PANTHER" id="PTHR30469">
    <property type="entry name" value="MULTIDRUG RESISTANCE PROTEIN MDTA"/>
    <property type="match status" value="1"/>
</dbReference>
<dbReference type="SUPFAM" id="SSF111369">
    <property type="entry name" value="HlyD-like secretion proteins"/>
    <property type="match status" value="1"/>
</dbReference>
<comment type="similarity">
    <text evidence="1">Belongs to the membrane fusion protein (MFP) (TC 8.A.1) family.</text>
</comment>
<keyword evidence="2" id="KW-1133">Transmembrane helix</keyword>
<dbReference type="Gene3D" id="2.40.30.170">
    <property type="match status" value="1"/>
</dbReference>
<dbReference type="GO" id="GO:0015562">
    <property type="term" value="F:efflux transmembrane transporter activity"/>
    <property type="evidence" value="ECO:0007669"/>
    <property type="project" value="TreeGrafter"/>
</dbReference>
<comment type="caution">
    <text evidence="4">The sequence shown here is derived from an EMBL/GenBank/DDBJ whole genome shotgun (WGS) entry which is preliminary data.</text>
</comment>
<keyword evidence="2" id="KW-0812">Transmembrane</keyword>
<sequence length="354" mass="39028">MLKTIFHVRVRQIFAFSMAMFILLVVLDDLEKSTIVPAPIKSSTSVPLVSAVAIEPITQMPTLQRLAFVEPVKVSQITPQVSGTIIEISEAFRKGMLLPKGKALLKIDPLPYQITLAQAQSGLIDAEIALKNAGTRFVPGSLMIKQAQAQLALAKIRLKHAQKDLSATSVRLPFSGEIREISARLGEFISAGSSVASVLAAKDKEIKVQISVNDFALLSHELMQQTITLDSLDGQQQWSATIIGVSQHASNLQRTLYLQVAETASPIYGQYLYANLPIEGWHHTVSLPESALTLKGEVWWIDQHQRLSKSSLENYLIDNKRVYFSVAESVAKHALLYPSNSYSQGMQVRLKAEL</sequence>
<accession>A0A1E5BH27</accession>
<dbReference type="InterPro" id="IPR058625">
    <property type="entry name" value="MdtA-like_BSH"/>
</dbReference>
<proteinExistence type="inferred from homology"/>
<dbReference type="Pfam" id="PF25917">
    <property type="entry name" value="BSH_RND"/>
    <property type="match status" value="1"/>
</dbReference>
<feature type="transmembrane region" description="Helical" evidence="2">
    <location>
        <begin position="12"/>
        <end position="30"/>
    </location>
</feature>
<organism evidence="4 5">
    <name type="scientific">Vibrio genomosp. F10 str. ZF-129</name>
    <dbReference type="NCBI Taxonomy" id="1187848"/>
    <lineage>
        <taxon>Bacteria</taxon>
        <taxon>Pseudomonadati</taxon>
        <taxon>Pseudomonadota</taxon>
        <taxon>Gammaproteobacteria</taxon>
        <taxon>Vibrionales</taxon>
        <taxon>Vibrionaceae</taxon>
        <taxon>Vibrio</taxon>
    </lineage>
</organism>
<evidence type="ECO:0000259" key="3">
    <source>
        <dbReference type="Pfam" id="PF25917"/>
    </source>
</evidence>
<reference evidence="4 5" key="1">
    <citation type="journal article" date="2012" name="Science">
        <title>Ecological populations of bacteria act as socially cohesive units of antibiotic production and resistance.</title>
        <authorList>
            <person name="Cordero O.X."/>
            <person name="Wildschutte H."/>
            <person name="Kirkup B."/>
            <person name="Proehl S."/>
            <person name="Ngo L."/>
            <person name="Hussain F."/>
            <person name="Le Roux F."/>
            <person name="Mincer T."/>
            <person name="Polz M.F."/>
        </authorList>
    </citation>
    <scope>NUCLEOTIDE SEQUENCE [LARGE SCALE GENOMIC DNA]</scope>
    <source>
        <strain evidence="4 5">ZF-129</strain>
    </source>
</reference>
<dbReference type="AlphaFoldDB" id="A0A1E5BH27"/>
<gene>
    <name evidence="4" type="ORF">A1QO_19495</name>
</gene>
<name>A0A1E5BH27_9VIBR</name>
<evidence type="ECO:0000313" key="4">
    <source>
        <dbReference type="EMBL" id="OEE36003.1"/>
    </source>
</evidence>
<dbReference type="PANTHER" id="PTHR30469:SF15">
    <property type="entry name" value="HLYD FAMILY OF SECRETION PROTEINS"/>
    <property type="match status" value="1"/>
</dbReference>
<evidence type="ECO:0000256" key="2">
    <source>
        <dbReference type="SAM" id="Phobius"/>
    </source>
</evidence>
<dbReference type="STRING" id="1187848.A1QO_19495"/>
<dbReference type="EMBL" id="AJYQ02000064">
    <property type="protein sequence ID" value="OEE36003.1"/>
    <property type="molecule type" value="Genomic_DNA"/>
</dbReference>
<feature type="domain" description="Multidrug resistance protein MdtA-like barrel-sandwich hybrid" evidence="3">
    <location>
        <begin position="75"/>
        <end position="199"/>
    </location>
</feature>
<evidence type="ECO:0000256" key="1">
    <source>
        <dbReference type="ARBA" id="ARBA00009477"/>
    </source>
</evidence>